<protein>
    <submittedName>
        <fullName evidence="1">Uncharacterized protein</fullName>
    </submittedName>
</protein>
<reference evidence="1 2" key="1">
    <citation type="journal article" date="2019" name="Nat. Ecol. Evol.">
        <title>Megaphylogeny resolves global patterns of mushroom evolution.</title>
        <authorList>
            <person name="Varga T."/>
            <person name="Krizsan K."/>
            <person name="Foldi C."/>
            <person name="Dima B."/>
            <person name="Sanchez-Garcia M."/>
            <person name="Sanchez-Ramirez S."/>
            <person name="Szollosi G.J."/>
            <person name="Szarkandi J.G."/>
            <person name="Papp V."/>
            <person name="Albert L."/>
            <person name="Andreopoulos W."/>
            <person name="Angelini C."/>
            <person name="Antonin V."/>
            <person name="Barry K.W."/>
            <person name="Bougher N.L."/>
            <person name="Buchanan P."/>
            <person name="Buyck B."/>
            <person name="Bense V."/>
            <person name="Catcheside P."/>
            <person name="Chovatia M."/>
            <person name="Cooper J."/>
            <person name="Damon W."/>
            <person name="Desjardin D."/>
            <person name="Finy P."/>
            <person name="Geml J."/>
            <person name="Haridas S."/>
            <person name="Hughes K."/>
            <person name="Justo A."/>
            <person name="Karasinski D."/>
            <person name="Kautmanova I."/>
            <person name="Kiss B."/>
            <person name="Kocsube S."/>
            <person name="Kotiranta H."/>
            <person name="LaButti K.M."/>
            <person name="Lechner B.E."/>
            <person name="Liimatainen K."/>
            <person name="Lipzen A."/>
            <person name="Lukacs Z."/>
            <person name="Mihaltcheva S."/>
            <person name="Morgado L.N."/>
            <person name="Niskanen T."/>
            <person name="Noordeloos M.E."/>
            <person name="Ohm R.A."/>
            <person name="Ortiz-Santana B."/>
            <person name="Ovrebo C."/>
            <person name="Racz N."/>
            <person name="Riley R."/>
            <person name="Savchenko A."/>
            <person name="Shiryaev A."/>
            <person name="Soop K."/>
            <person name="Spirin V."/>
            <person name="Szebenyi C."/>
            <person name="Tomsovsky M."/>
            <person name="Tulloss R.E."/>
            <person name="Uehling J."/>
            <person name="Grigoriev I.V."/>
            <person name="Vagvolgyi C."/>
            <person name="Papp T."/>
            <person name="Martin F.M."/>
            <person name="Miettinen O."/>
            <person name="Hibbett D.S."/>
            <person name="Nagy L.G."/>
        </authorList>
    </citation>
    <scope>NUCLEOTIDE SEQUENCE [LARGE SCALE GENOMIC DNA]</scope>
    <source>
        <strain evidence="1 2">NL-1719</strain>
    </source>
</reference>
<dbReference type="EMBL" id="ML208339">
    <property type="protein sequence ID" value="TFK69007.1"/>
    <property type="molecule type" value="Genomic_DNA"/>
</dbReference>
<dbReference type="Proteomes" id="UP000308600">
    <property type="component" value="Unassembled WGS sequence"/>
</dbReference>
<keyword evidence="2" id="KW-1185">Reference proteome</keyword>
<name>A0ACD3AVM3_9AGAR</name>
<accession>A0ACD3AVM3</accession>
<sequence>MAQRIRRWLRRKDRRQDPDGTTFPPELWSEIISTSLPLKDIRTLSECSKFLRNVSIPFLFKTLTIHPLAERVTYSSDFQWPPYFQIPNYIAQVIETVAILPKGTRRQDLSLNVGRGWVDGTDLPWIFGLLSTLSKLRHLVCDRVPFTQDLLNKLVQLPLKRLELSDCVMSSTPITVKVAGTLESVNLCFPPGDPQQGRVSLARILLRDSPNLTSIYLEDDVMFSMMVSARPPSLTSLNIPAEYINDSDFVDVLTTCSSLKSLSLRGVYYTGTSVVTIPILPHGTLPKLERYGGPFDVFPSFTNDRPSVKELYLIFPSGFGPLPTLFPGIPTSIESVTCSFFLLDPLFALLHASFASGSLTRLTMISPEWSLDRLPQLLTTSNLAPLTNIRYFTLRSPYDITRPNSPSDLSQVLQKSLSALLEVYPNLEEARMIPVDSNWESKFAMVWTRRSGSSRWLLSRDLKEIDRWWKD</sequence>
<proteinExistence type="predicted"/>
<gene>
    <name evidence="1" type="ORF">BDN72DRAFT_841091</name>
</gene>
<evidence type="ECO:0000313" key="2">
    <source>
        <dbReference type="Proteomes" id="UP000308600"/>
    </source>
</evidence>
<organism evidence="1 2">
    <name type="scientific">Pluteus cervinus</name>
    <dbReference type="NCBI Taxonomy" id="181527"/>
    <lineage>
        <taxon>Eukaryota</taxon>
        <taxon>Fungi</taxon>
        <taxon>Dikarya</taxon>
        <taxon>Basidiomycota</taxon>
        <taxon>Agaricomycotina</taxon>
        <taxon>Agaricomycetes</taxon>
        <taxon>Agaricomycetidae</taxon>
        <taxon>Agaricales</taxon>
        <taxon>Pluteineae</taxon>
        <taxon>Pluteaceae</taxon>
        <taxon>Pluteus</taxon>
    </lineage>
</organism>
<evidence type="ECO:0000313" key="1">
    <source>
        <dbReference type="EMBL" id="TFK69007.1"/>
    </source>
</evidence>